<reference evidence="7 8" key="2">
    <citation type="submission" date="2019-01" db="EMBL/GenBank/DDBJ databases">
        <title>The decoding of complex shrimp genome reveals the adaptation for benthos swimmer, frequently molting mechanism and breeding impact on genome.</title>
        <authorList>
            <person name="Sun Y."/>
            <person name="Gao Y."/>
            <person name="Yu Y."/>
        </authorList>
    </citation>
    <scope>NUCLEOTIDE SEQUENCE [LARGE SCALE GENOMIC DNA]</scope>
    <source>
        <tissue evidence="7">Muscle</tissue>
    </source>
</reference>
<dbReference type="InterPro" id="IPR000315">
    <property type="entry name" value="Znf_B-box"/>
</dbReference>
<feature type="region of interest" description="Disordered" evidence="5">
    <location>
        <begin position="292"/>
        <end position="336"/>
    </location>
</feature>
<dbReference type="SUPFAM" id="SSF50891">
    <property type="entry name" value="Cyclophilin-like"/>
    <property type="match status" value="1"/>
</dbReference>
<dbReference type="PROSITE" id="PS00518">
    <property type="entry name" value="ZF_RING_1"/>
    <property type="match status" value="1"/>
</dbReference>
<dbReference type="PANTHER" id="PTHR24103">
    <property type="entry name" value="E3 UBIQUITIN-PROTEIN LIGASE TRIM"/>
    <property type="match status" value="1"/>
</dbReference>
<dbReference type="AlphaFoldDB" id="A0A423SWA8"/>
<evidence type="ECO:0000256" key="3">
    <source>
        <dbReference type="ARBA" id="ARBA00022833"/>
    </source>
</evidence>
<dbReference type="OrthoDB" id="654191at2759"/>
<proteinExistence type="predicted"/>
<dbReference type="InterPro" id="IPR029000">
    <property type="entry name" value="Cyclophilin-like_dom_sf"/>
</dbReference>
<dbReference type="SUPFAM" id="SSF57850">
    <property type="entry name" value="RING/U-box"/>
    <property type="match status" value="1"/>
</dbReference>
<dbReference type="Gene3D" id="3.30.40.10">
    <property type="entry name" value="Zinc/RING finger domain, C3HC4 (zinc finger)"/>
    <property type="match status" value="1"/>
</dbReference>
<keyword evidence="8" id="KW-1185">Reference proteome</keyword>
<feature type="compositionally biased region" description="Basic and acidic residues" evidence="5">
    <location>
        <begin position="224"/>
        <end position="234"/>
    </location>
</feature>
<dbReference type="Proteomes" id="UP000283509">
    <property type="component" value="Unassembled WGS sequence"/>
</dbReference>
<comment type="caution">
    <text evidence="7">The sequence shown here is derived from an EMBL/GenBank/DDBJ whole genome shotgun (WGS) entry which is preliminary data.</text>
</comment>
<dbReference type="SUPFAM" id="SSF57845">
    <property type="entry name" value="B-box zinc-binding domain"/>
    <property type="match status" value="1"/>
</dbReference>
<evidence type="ECO:0000256" key="5">
    <source>
        <dbReference type="SAM" id="MobiDB-lite"/>
    </source>
</evidence>
<dbReference type="Pfam" id="PF13445">
    <property type="entry name" value="zf-RING_UBOX"/>
    <property type="match status" value="1"/>
</dbReference>
<evidence type="ECO:0000313" key="8">
    <source>
        <dbReference type="Proteomes" id="UP000283509"/>
    </source>
</evidence>
<dbReference type="InterPro" id="IPR027370">
    <property type="entry name" value="Znf-RING_euk"/>
</dbReference>
<keyword evidence="2 4" id="KW-0863">Zinc-finger</keyword>
<protein>
    <submittedName>
        <fullName evidence="7">E3 ubiquitin-protein ligase TRIM13</fullName>
    </submittedName>
</protein>
<dbReference type="SMART" id="SM00184">
    <property type="entry name" value="RING"/>
    <property type="match status" value="1"/>
</dbReference>
<dbReference type="STRING" id="6689.A0A423SWA8"/>
<dbReference type="GO" id="GO:0008270">
    <property type="term" value="F:zinc ion binding"/>
    <property type="evidence" value="ECO:0007669"/>
    <property type="project" value="UniProtKB-KW"/>
</dbReference>
<dbReference type="InterPro" id="IPR001841">
    <property type="entry name" value="Znf_RING"/>
</dbReference>
<name>A0A423SWA8_PENVA</name>
<dbReference type="EMBL" id="QCYY01002671">
    <property type="protein sequence ID" value="ROT68408.1"/>
    <property type="molecule type" value="Genomic_DNA"/>
</dbReference>
<dbReference type="InterPro" id="IPR013083">
    <property type="entry name" value="Znf_RING/FYVE/PHD"/>
</dbReference>
<evidence type="ECO:0000256" key="2">
    <source>
        <dbReference type="ARBA" id="ARBA00022771"/>
    </source>
</evidence>
<organism evidence="7 8">
    <name type="scientific">Penaeus vannamei</name>
    <name type="common">Whiteleg shrimp</name>
    <name type="synonym">Litopenaeus vannamei</name>
    <dbReference type="NCBI Taxonomy" id="6689"/>
    <lineage>
        <taxon>Eukaryota</taxon>
        <taxon>Metazoa</taxon>
        <taxon>Ecdysozoa</taxon>
        <taxon>Arthropoda</taxon>
        <taxon>Crustacea</taxon>
        <taxon>Multicrustacea</taxon>
        <taxon>Malacostraca</taxon>
        <taxon>Eumalacostraca</taxon>
        <taxon>Eucarida</taxon>
        <taxon>Decapoda</taxon>
        <taxon>Dendrobranchiata</taxon>
        <taxon>Penaeoidea</taxon>
        <taxon>Penaeidae</taxon>
        <taxon>Penaeus</taxon>
    </lineage>
</organism>
<feature type="region of interest" description="Disordered" evidence="5">
    <location>
        <begin position="203"/>
        <end position="238"/>
    </location>
</feature>
<dbReference type="Pfam" id="PF00643">
    <property type="entry name" value="zf-B_box"/>
    <property type="match status" value="1"/>
</dbReference>
<feature type="compositionally biased region" description="Low complexity" evidence="5">
    <location>
        <begin position="321"/>
        <end position="336"/>
    </location>
</feature>
<reference evidence="7 8" key="1">
    <citation type="submission" date="2018-04" db="EMBL/GenBank/DDBJ databases">
        <authorList>
            <person name="Zhang X."/>
            <person name="Yuan J."/>
            <person name="Li F."/>
            <person name="Xiang J."/>
        </authorList>
    </citation>
    <scope>NUCLEOTIDE SEQUENCE [LARGE SCALE GENOMIC DNA]</scope>
    <source>
        <tissue evidence="7">Muscle</tissue>
    </source>
</reference>
<accession>A0A423SWA8</accession>
<keyword evidence="1" id="KW-0479">Metal-binding</keyword>
<gene>
    <name evidence="7" type="ORF">C7M84_013456</name>
</gene>
<dbReference type="PROSITE" id="PS50089">
    <property type="entry name" value="ZF_RING_2"/>
    <property type="match status" value="1"/>
</dbReference>
<dbReference type="Gene3D" id="3.30.160.60">
    <property type="entry name" value="Classic Zinc Finger"/>
    <property type="match status" value="1"/>
</dbReference>
<feature type="domain" description="RING-type" evidence="6">
    <location>
        <begin position="7"/>
        <end position="51"/>
    </location>
</feature>
<evidence type="ECO:0000256" key="4">
    <source>
        <dbReference type="PROSITE-ProRule" id="PRU00175"/>
    </source>
</evidence>
<keyword evidence="3" id="KW-0862">Zinc</keyword>
<evidence type="ECO:0000313" key="7">
    <source>
        <dbReference type="EMBL" id="ROT68408.1"/>
    </source>
</evidence>
<dbReference type="InterPro" id="IPR017907">
    <property type="entry name" value="Znf_RING_CS"/>
</dbReference>
<dbReference type="InterPro" id="IPR050143">
    <property type="entry name" value="TRIM/RBCC"/>
</dbReference>
<evidence type="ECO:0000256" key="1">
    <source>
        <dbReference type="ARBA" id="ARBA00022723"/>
    </source>
</evidence>
<evidence type="ECO:0000259" key="6">
    <source>
        <dbReference type="PROSITE" id="PS50089"/>
    </source>
</evidence>
<sequence length="560" mass="61697">MEQDLACGVCSELYLEGQREPVLLPNCGHTFCRRCLLSLERNGCLECPFCRRLNDDVPVLQLPVVFALLGLSRHFRRSKHGPCGAHGSALEFWCRRCQSGLCGRCLFEGHDLRHVVLMEAIIEEKRALVQRRGLQRLGRLDAKKGEAMGGLSEGLLRLAASCLEAETLRAAERVTKQAMDDARSALDVDSVLDCLQRLEQRHEGRNDSPCAAGRQSEDSVLQGGEERKSERVEHGSTSVRRGVRRFYRNSRSISLDDRQSLKIFNTMPCDAATALSGGQDQWAEADECRRSLNRTSNTPANEEAIPLATDSAPEEEEEATRSSSPSAAASDPAADAPTPALRCFVLSDDGRQARLRWEGGRLHMYALSSRCEKPQLTLQLSVVESVLQESPEVFLDLSAEGRRLGRVYIQLWGHLRRARHFLALCLASLGPSFRGSKFSKVESKDKAGECLRVSHYLSAEGTMSAMGLMEGLEWGGDHCLPKRAGLVVAASGGKLEYDGCFDICTRDHPAKKFSCPFGEVAGGAEGMEVVREAARHEPVTEVFISEVGVVLTSQQRCEHV</sequence>
<dbReference type="Gene3D" id="2.40.100.10">
    <property type="entry name" value="Cyclophilin-like"/>
    <property type="match status" value="1"/>
</dbReference>